<protein>
    <submittedName>
        <fullName evidence="2">Uncharacterized protein</fullName>
    </submittedName>
</protein>
<feature type="region of interest" description="Disordered" evidence="1">
    <location>
        <begin position="33"/>
        <end position="115"/>
    </location>
</feature>
<dbReference type="PANTHER" id="PTHR33872">
    <property type="entry name" value="DNA POLYMERASE EPSILON CATALYTIC SUBUNIT A"/>
    <property type="match status" value="1"/>
</dbReference>
<feature type="compositionally biased region" description="Low complexity" evidence="1">
    <location>
        <begin position="48"/>
        <end position="63"/>
    </location>
</feature>
<reference evidence="2" key="2">
    <citation type="submission" date="2023-06" db="EMBL/GenBank/DDBJ databases">
        <authorList>
            <person name="Ma L."/>
            <person name="Liu K.-W."/>
            <person name="Li Z."/>
            <person name="Hsiao Y.-Y."/>
            <person name="Qi Y."/>
            <person name="Fu T."/>
            <person name="Tang G."/>
            <person name="Zhang D."/>
            <person name="Sun W.-H."/>
            <person name="Liu D.-K."/>
            <person name="Li Y."/>
            <person name="Chen G.-Z."/>
            <person name="Liu X.-D."/>
            <person name="Liao X.-Y."/>
            <person name="Jiang Y.-T."/>
            <person name="Yu X."/>
            <person name="Hao Y."/>
            <person name="Huang J."/>
            <person name="Zhao X.-W."/>
            <person name="Ke S."/>
            <person name="Chen Y.-Y."/>
            <person name="Wu W.-L."/>
            <person name="Hsu J.-L."/>
            <person name="Lin Y.-F."/>
            <person name="Huang M.-D."/>
            <person name="Li C.-Y."/>
            <person name="Huang L."/>
            <person name="Wang Z.-W."/>
            <person name="Zhao X."/>
            <person name="Zhong W.-Y."/>
            <person name="Peng D.-H."/>
            <person name="Ahmad S."/>
            <person name="Lan S."/>
            <person name="Zhang J.-S."/>
            <person name="Tsai W.-C."/>
            <person name="Van De Peer Y."/>
            <person name="Liu Z.-J."/>
        </authorList>
    </citation>
    <scope>NUCLEOTIDE SEQUENCE</scope>
    <source>
        <strain evidence="2">CP</strain>
        <tissue evidence="2">Leaves</tissue>
    </source>
</reference>
<dbReference type="PANTHER" id="PTHR33872:SF2">
    <property type="entry name" value="DNA POLYMERASE EPSILON CATALYTIC SUBUNIT A"/>
    <property type="match status" value="1"/>
</dbReference>
<reference evidence="2" key="1">
    <citation type="journal article" date="2023" name="Nat. Commun.">
        <title>Diploid and tetraploid genomes of Acorus and the evolution of monocots.</title>
        <authorList>
            <person name="Ma L."/>
            <person name="Liu K.W."/>
            <person name="Li Z."/>
            <person name="Hsiao Y.Y."/>
            <person name="Qi Y."/>
            <person name="Fu T."/>
            <person name="Tang G.D."/>
            <person name="Zhang D."/>
            <person name="Sun W.H."/>
            <person name="Liu D.K."/>
            <person name="Li Y."/>
            <person name="Chen G.Z."/>
            <person name="Liu X.D."/>
            <person name="Liao X.Y."/>
            <person name="Jiang Y.T."/>
            <person name="Yu X."/>
            <person name="Hao Y."/>
            <person name="Huang J."/>
            <person name="Zhao X.W."/>
            <person name="Ke S."/>
            <person name="Chen Y.Y."/>
            <person name="Wu W.L."/>
            <person name="Hsu J.L."/>
            <person name="Lin Y.F."/>
            <person name="Huang M.D."/>
            <person name="Li C.Y."/>
            <person name="Huang L."/>
            <person name="Wang Z.W."/>
            <person name="Zhao X."/>
            <person name="Zhong W.Y."/>
            <person name="Peng D.H."/>
            <person name="Ahmad S."/>
            <person name="Lan S."/>
            <person name="Zhang J.S."/>
            <person name="Tsai W.C."/>
            <person name="Van de Peer Y."/>
            <person name="Liu Z.J."/>
        </authorList>
    </citation>
    <scope>NUCLEOTIDE SEQUENCE</scope>
    <source>
        <strain evidence="2">CP</strain>
    </source>
</reference>
<accession>A0AAV9F346</accession>
<dbReference type="Proteomes" id="UP001180020">
    <property type="component" value="Unassembled WGS sequence"/>
</dbReference>
<sequence>MGSLLSGWDSEFLDPDKVRLARNKSLTREEIAAFWRSHRQNQDDDDNNNGGDEQQQQQQQQQQHPLSPAATFIRTWRNSMDDIEEEGQSRHSPRGLEKSKTCAGPESPVGLEKSKKGDDWWIRSNWAFLNEPPRDELDESAHKYAAQFHVAELATNEHHELTGSN</sequence>
<dbReference type="EMBL" id="JAUJYO010000004">
    <property type="protein sequence ID" value="KAK1319977.1"/>
    <property type="molecule type" value="Genomic_DNA"/>
</dbReference>
<proteinExistence type="predicted"/>
<comment type="caution">
    <text evidence="2">The sequence shown here is derived from an EMBL/GenBank/DDBJ whole genome shotgun (WGS) entry which is preliminary data.</text>
</comment>
<evidence type="ECO:0000313" key="2">
    <source>
        <dbReference type="EMBL" id="KAK1319977.1"/>
    </source>
</evidence>
<evidence type="ECO:0000256" key="1">
    <source>
        <dbReference type="SAM" id="MobiDB-lite"/>
    </source>
</evidence>
<gene>
    <name evidence="2" type="ORF">QJS10_CPB04g01198</name>
</gene>
<evidence type="ECO:0000313" key="3">
    <source>
        <dbReference type="Proteomes" id="UP001180020"/>
    </source>
</evidence>
<keyword evidence="3" id="KW-1185">Reference proteome</keyword>
<dbReference type="AlphaFoldDB" id="A0AAV9F346"/>
<organism evidence="2 3">
    <name type="scientific">Acorus calamus</name>
    <name type="common">Sweet flag</name>
    <dbReference type="NCBI Taxonomy" id="4465"/>
    <lineage>
        <taxon>Eukaryota</taxon>
        <taxon>Viridiplantae</taxon>
        <taxon>Streptophyta</taxon>
        <taxon>Embryophyta</taxon>
        <taxon>Tracheophyta</taxon>
        <taxon>Spermatophyta</taxon>
        <taxon>Magnoliopsida</taxon>
        <taxon>Liliopsida</taxon>
        <taxon>Acoraceae</taxon>
        <taxon>Acorus</taxon>
    </lineage>
</organism>
<name>A0AAV9F346_ACOCL</name>